<dbReference type="PANTHER" id="PTHR35008">
    <property type="entry name" value="BLL4482 PROTEIN-RELATED"/>
    <property type="match status" value="1"/>
</dbReference>
<protein>
    <submittedName>
        <fullName evidence="6">C-type cytochrome</fullName>
    </submittedName>
</protein>
<dbReference type="Gene3D" id="1.10.760.10">
    <property type="entry name" value="Cytochrome c-like domain"/>
    <property type="match status" value="2"/>
</dbReference>
<evidence type="ECO:0000256" key="1">
    <source>
        <dbReference type="ARBA" id="ARBA00022617"/>
    </source>
</evidence>
<evidence type="ECO:0000313" key="6">
    <source>
        <dbReference type="EMBL" id="MDN3920238.1"/>
    </source>
</evidence>
<dbReference type="RefSeq" id="WP_290358546.1">
    <property type="nucleotide sequence ID" value="NZ_JAUHHC010000002.1"/>
</dbReference>
<dbReference type="InterPro" id="IPR051459">
    <property type="entry name" value="Cytochrome_c-type_DH"/>
</dbReference>
<dbReference type="Pfam" id="PF00034">
    <property type="entry name" value="Cytochrom_C"/>
    <property type="match status" value="1"/>
</dbReference>
<name>A0ABT8DQK0_9BURK</name>
<evidence type="ECO:0000256" key="2">
    <source>
        <dbReference type="ARBA" id="ARBA00022723"/>
    </source>
</evidence>
<dbReference type="EMBL" id="JAUHHC010000002">
    <property type="protein sequence ID" value="MDN3920238.1"/>
    <property type="molecule type" value="Genomic_DNA"/>
</dbReference>
<evidence type="ECO:0000313" key="7">
    <source>
        <dbReference type="Proteomes" id="UP001228044"/>
    </source>
</evidence>
<dbReference type="Proteomes" id="UP001228044">
    <property type="component" value="Unassembled WGS sequence"/>
</dbReference>
<dbReference type="SUPFAM" id="SSF46626">
    <property type="entry name" value="Cytochrome c"/>
    <property type="match status" value="2"/>
</dbReference>
<organism evidence="6 7">
    <name type="scientific">Roseateles violae</name>
    <dbReference type="NCBI Taxonomy" id="3058042"/>
    <lineage>
        <taxon>Bacteria</taxon>
        <taxon>Pseudomonadati</taxon>
        <taxon>Pseudomonadota</taxon>
        <taxon>Betaproteobacteria</taxon>
        <taxon>Burkholderiales</taxon>
        <taxon>Sphaerotilaceae</taxon>
        <taxon>Roseateles</taxon>
    </lineage>
</organism>
<keyword evidence="2 4" id="KW-0479">Metal-binding</keyword>
<accession>A0ABT8DQK0</accession>
<dbReference type="InterPro" id="IPR036909">
    <property type="entry name" value="Cyt_c-like_dom_sf"/>
</dbReference>
<evidence type="ECO:0000256" key="4">
    <source>
        <dbReference type="PROSITE-ProRule" id="PRU00433"/>
    </source>
</evidence>
<sequence>MKPWIKYSLAGLAGLALLAGAGVAYGLMAADRKMERRVALSVAAVPYTSDAAAIERGRYLFSSRGCVDCHGADGAGRAFIDSPEMRVKGPNISPGPGNVVAAYRPEDWVRAIRHGVKPDGRPLLIMPSEDYNRFTDADLAALVAYVRQLPPAAGTAAELKLPPPVRVLYGLGLIPDAASRIDHARPPQQPVPEGLTLEHGRYVANMCIGCHGERLSGGKIPGGPPDWPAAANLTPGEGTAMTRYPDAKSFAALMRSGKRADGSAVAVMPFGSLGQMSDTDLGALHLYLQSLAPLKAGGR</sequence>
<dbReference type="InterPro" id="IPR009056">
    <property type="entry name" value="Cyt_c-like_dom"/>
</dbReference>
<evidence type="ECO:0000256" key="3">
    <source>
        <dbReference type="ARBA" id="ARBA00023004"/>
    </source>
</evidence>
<dbReference type="PANTHER" id="PTHR35008:SF4">
    <property type="entry name" value="BLL4482 PROTEIN"/>
    <property type="match status" value="1"/>
</dbReference>
<proteinExistence type="predicted"/>
<feature type="domain" description="Cytochrome c" evidence="5">
    <location>
        <begin position="52"/>
        <end position="150"/>
    </location>
</feature>
<evidence type="ECO:0000259" key="5">
    <source>
        <dbReference type="PROSITE" id="PS51007"/>
    </source>
</evidence>
<keyword evidence="3 4" id="KW-0408">Iron</keyword>
<dbReference type="PROSITE" id="PS51007">
    <property type="entry name" value="CYTC"/>
    <property type="match status" value="2"/>
</dbReference>
<comment type="caution">
    <text evidence="6">The sequence shown here is derived from an EMBL/GenBank/DDBJ whole genome shotgun (WGS) entry which is preliminary data.</text>
</comment>
<feature type="domain" description="Cytochrome c" evidence="5">
    <location>
        <begin position="189"/>
        <end position="292"/>
    </location>
</feature>
<reference evidence="6 7" key="1">
    <citation type="submission" date="2023-06" db="EMBL/GenBank/DDBJ databases">
        <title>Pelomonas sp. PFR6 16S ribosomal RNA gene Genome sequencing and assembly.</title>
        <authorList>
            <person name="Woo H."/>
        </authorList>
    </citation>
    <scope>NUCLEOTIDE SEQUENCE [LARGE SCALE GENOMIC DNA]</scope>
    <source>
        <strain evidence="6 7">PFR6</strain>
    </source>
</reference>
<gene>
    <name evidence="6" type="ORF">QWJ38_08095</name>
</gene>
<keyword evidence="7" id="KW-1185">Reference proteome</keyword>
<keyword evidence="1 4" id="KW-0349">Heme</keyword>
<dbReference type="Pfam" id="PF13442">
    <property type="entry name" value="Cytochrome_CBB3"/>
    <property type="match status" value="1"/>
</dbReference>